<evidence type="ECO:0000313" key="1">
    <source>
        <dbReference type="EMBL" id="MFC3167728.1"/>
    </source>
</evidence>
<accession>A0ABV7IAW3</accession>
<keyword evidence="2" id="KW-1185">Reference proteome</keyword>
<dbReference type="Proteomes" id="UP001595557">
    <property type="component" value="Unassembled WGS sequence"/>
</dbReference>
<proteinExistence type="predicted"/>
<reference evidence="2" key="1">
    <citation type="journal article" date="2019" name="Int. J. Syst. Evol. Microbiol.">
        <title>The Global Catalogue of Microorganisms (GCM) 10K type strain sequencing project: providing services to taxonomists for standard genome sequencing and annotation.</title>
        <authorList>
            <consortium name="The Broad Institute Genomics Platform"/>
            <consortium name="The Broad Institute Genome Sequencing Center for Infectious Disease"/>
            <person name="Wu L."/>
            <person name="Ma J."/>
        </authorList>
    </citation>
    <scope>NUCLEOTIDE SEQUENCE [LARGE SCALE GENOMIC DNA]</scope>
    <source>
        <strain evidence="2">KCTC 52239</strain>
    </source>
</reference>
<name>A0ABV7IAW3_9RHOB</name>
<dbReference type="RefSeq" id="WP_377706897.1">
    <property type="nucleotide sequence ID" value="NZ_JBHRTE010000029.1"/>
</dbReference>
<comment type="caution">
    <text evidence="1">The sequence shown here is derived from an EMBL/GenBank/DDBJ whole genome shotgun (WGS) entry which is preliminary data.</text>
</comment>
<evidence type="ECO:0000313" key="2">
    <source>
        <dbReference type="Proteomes" id="UP001595557"/>
    </source>
</evidence>
<gene>
    <name evidence="1" type="ORF">ACFOD7_06680</name>
</gene>
<feature type="non-terminal residue" evidence="1">
    <location>
        <position position="1"/>
    </location>
</feature>
<sequence length="109" mass="12211">YITATKLDSQDEFLTKFVQQSHLAAESIIHPVTRRRMWTVSESSIAMFSARFLNLTMIEQEFGLQRNVSRSILNGAAVQPYLAGKGNVGTLYLRIDVEEALRAAGHRNG</sequence>
<organism evidence="1 2">
    <name type="scientific">Paracoccus fontiphilus</name>
    <dbReference type="NCBI Taxonomy" id="1815556"/>
    <lineage>
        <taxon>Bacteria</taxon>
        <taxon>Pseudomonadati</taxon>
        <taxon>Pseudomonadota</taxon>
        <taxon>Alphaproteobacteria</taxon>
        <taxon>Rhodobacterales</taxon>
        <taxon>Paracoccaceae</taxon>
        <taxon>Paracoccus</taxon>
    </lineage>
</organism>
<protein>
    <submittedName>
        <fullName evidence="1">Uncharacterized protein</fullName>
    </submittedName>
</protein>
<dbReference type="EMBL" id="JBHRTE010000029">
    <property type="protein sequence ID" value="MFC3167728.1"/>
    <property type="molecule type" value="Genomic_DNA"/>
</dbReference>